<protein>
    <submittedName>
        <fullName evidence="2">Uncharacterized protein</fullName>
    </submittedName>
</protein>
<keyword evidence="3" id="KW-1185">Reference proteome</keyword>
<keyword evidence="1" id="KW-0812">Transmembrane</keyword>
<accession>A0A9W6W3W7</accession>
<proteinExistence type="predicted"/>
<sequence length="189" mass="19267">MPTRPTYRAARAVVFATVCVALAVTGHMMASHATVSPVAAIGGLAVMTAVGTVLGGAERSLGTIFGGLLGGQFVLHALFSAAEHGQHLAHGHTMAPSTAGWTMTFAHVAAAAVSAWWLRRGERAVWSLARRVAAALVRPARALLSAEPPVCVAPRLQTASPGAAPRGALLRHVVIRRGPPAALTAALAG</sequence>
<reference evidence="2" key="1">
    <citation type="submission" date="2023-03" db="EMBL/GenBank/DDBJ databases">
        <title>Actinoallomurus iriomotensis NBRC 103684.</title>
        <authorList>
            <person name="Ichikawa N."/>
            <person name="Sato H."/>
            <person name="Tonouchi N."/>
        </authorList>
    </citation>
    <scope>NUCLEOTIDE SEQUENCE</scope>
    <source>
        <strain evidence="2">NBRC 103684</strain>
    </source>
</reference>
<dbReference type="EMBL" id="BSTK01000013">
    <property type="protein sequence ID" value="GLY89317.1"/>
    <property type="molecule type" value="Genomic_DNA"/>
</dbReference>
<feature type="transmembrane region" description="Helical" evidence="1">
    <location>
        <begin position="99"/>
        <end position="118"/>
    </location>
</feature>
<feature type="transmembrane region" description="Helical" evidence="1">
    <location>
        <begin position="36"/>
        <end position="54"/>
    </location>
</feature>
<feature type="transmembrane region" description="Helical" evidence="1">
    <location>
        <begin position="61"/>
        <end position="79"/>
    </location>
</feature>
<dbReference type="Proteomes" id="UP001165074">
    <property type="component" value="Unassembled WGS sequence"/>
</dbReference>
<evidence type="ECO:0000313" key="2">
    <source>
        <dbReference type="EMBL" id="GLY89317.1"/>
    </source>
</evidence>
<keyword evidence="1" id="KW-0472">Membrane</keyword>
<dbReference type="RefSeq" id="WP_285579507.1">
    <property type="nucleotide sequence ID" value="NZ_BSTK01000013.1"/>
</dbReference>
<gene>
    <name evidence="2" type="ORF">Airi02_072460</name>
</gene>
<name>A0A9W6W3W7_9ACTN</name>
<feature type="transmembrane region" description="Helical" evidence="1">
    <location>
        <begin position="12"/>
        <end position="30"/>
    </location>
</feature>
<organism evidence="2 3">
    <name type="scientific">Actinoallomurus iriomotensis</name>
    <dbReference type="NCBI Taxonomy" id="478107"/>
    <lineage>
        <taxon>Bacteria</taxon>
        <taxon>Bacillati</taxon>
        <taxon>Actinomycetota</taxon>
        <taxon>Actinomycetes</taxon>
        <taxon>Streptosporangiales</taxon>
        <taxon>Thermomonosporaceae</taxon>
        <taxon>Actinoallomurus</taxon>
    </lineage>
</organism>
<comment type="caution">
    <text evidence="2">The sequence shown here is derived from an EMBL/GenBank/DDBJ whole genome shotgun (WGS) entry which is preliminary data.</text>
</comment>
<dbReference type="AlphaFoldDB" id="A0A9W6W3W7"/>
<evidence type="ECO:0000256" key="1">
    <source>
        <dbReference type="SAM" id="Phobius"/>
    </source>
</evidence>
<evidence type="ECO:0000313" key="3">
    <source>
        <dbReference type="Proteomes" id="UP001165074"/>
    </source>
</evidence>
<keyword evidence="1" id="KW-1133">Transmembrane helix</keyword>